<evidence type="ECO:0000313" key="1">
    <source>
        <dbReference type="EMBL" id="QJR29553.1"/>
    </source>
</evidence>
<dbReference type="SUPFAM" id="SSF103025">
    <property type="entry name" value="Folate-binding domain"/>
    <property type="match status" value="1"/>
</dbReference>
<keyword evidence="2" id="KW-1185">Reference proteome</keyword>
<dbReference type="PANTHER" id="PTHR22602:SF0">
    <property type="entry name" value="TRANSFERASE CAF17, MITOCHONDRIAL-RELATED"/>
    <property type="match status" value="1"/>
</dbReference>
<reference evidence="1 2" key="1">
    <citation type="submission" date="2020-05" db="EMBL/GenBank/DDBJ databases">
        <title>Compete genome of Limnobacter sp. SAORIC-580.</title>
        <authorList>
            <person name="Song J."/>
            <person name="Cho J.-C."/>
        </authorList>
    </citation>
    <scope>NUCLEOTIDE SEQUENCE [LARGE SCALE GENOMIC DNA]</scope>
    <source>
        <strain evidence="1 2">SAORIC-580</strain>
    </source>
</reference>
<protein>
    <submittedName>
        <fullName evidence="1">Folate-binding protein YgfZ</fullName>
    </submittedName>
</protein>
<dbReference type="InterPro" id="IPR045179">
    <property type="entry name" value="YgfZ/GcvT"/>
</dbReference>
<name>A0ABX6N5S6_9BURK</name>
<accession>A0ABX6N5S6</accession>
<organism evidence="1 2">
    <name type="scientific">Limnobacter profundi</name>
    <dbReference type="NCBI Taxonomy" id="2732163"/>
    <lineage>
        <taxon>Bacteria</taxon>
        <taxon>Pseudomonadati</taxon>
        <taxon>Pseudomonadota</taxon>
        <taxon>Betaproteobacteria</taxon>
        <taxon>Burkholderiales</taxon>
        <taxon>Burkholderiaceae</taxon>
        <taxon>Limnobacter</taxon>
    </lineage>
</organism>
<dbReference type="Proteomes" id="UP000501130">
    <property type="component" value="Chromosome"/>
</dbReference>
<proteinExistence type="predicted"/>
<dbReference type="InterPro" id="IPR017703">
    <property type="entry name" value="YgfZ/GCV_T_CS"/>
</dbReference>
<dbReference type="RefSeq" id="WP_171098988.1">
    <property type="nucleotide sequence ID" value="NZ_CP053084.1"/>
</dbReference>
<dbReference type="PANTHER" id="PTHR22602">
    <property type="entry name" value="TRANSFERASE CAF17, MITOCHONDRIAL-RELATED"/>
    <property type="match status" value="1"/>
</dbReference>
<evidence type="ECO:0000313" key="2">
    <source>
        <dbReference type="Proteomes" id="UP000501130"/>
    </source>
</evidence>
<dbReference type="NCBIfam" id="TIGR03317">
    <property type="entry name" value="ygfZ_signature"/>
    <property type="match status" value="1"/>
</dbReference>
<dbReference type="Gene3D" id="3.30.70.1400">
    <property type="entry name" value="Aminomethyltransferase beta-barrel domains"/>
    <property type="match status" value="1"/>
</dbReference>
<gene>
    <name evidence="1" type="ORF">HKT17_07415</name>
</gene>
<sequence>MSAQFLSRWGVIGVDGDDAVTFLQSQLSNDVAGMAESQLRMAGLCTAKGRLLGSFFVLRQGKQVFLVCRKETIAALVKRLSMFVLRSKCKVRDCTADYQLAFLPGSGLSSPMRVQWDEQGNATASLRVLNGTTPGFQLVASKVQAEQEVQEVNGDDNFEFALQQLGIAYVSQPTVEMFIPQAINFDLVGGVSFSKGCYPGQEIVARSHYLGKVKRRVFQATATGSVTVTAGQDVWLAGKENEPAGAVATAVNFNGQQYLLVELPVDDAEQSGATFTVKNDAGAIALNVQPPPYDVHQKGSVFE</sequence>
<dbReference type="Gene3D" id="2.40.30.160">
    <property type="match status" value="1"/>
</dbReference>
<dbReference type="EMBL" id="CP053084">
    <property type="protein sequence ID" value="QJR29553.1"/>
    <property type="molecule type" value="Genomic_DNA"/>
</dbReference>